<keyword evidence="5" id="KW-1185">Reference proteome</keyword>
<dbReference type="SUPFAM" id="SSF50249">
    <property type="entry name" value="Nucleic acid-binding proteins"/>
    <property type="match status" value="1"/>
</dbReference>
<dbReference type="GO" id="GO:0006289">
    <property type="term" value="P:nucleotide-excision repair"/>
    <property type="evidence" value="ECO:0007669"/>
    <property type="project" value="TreeGrafter"/>
</dbReference>
<evidence type="ECO:0000256" key="1">
    <source>
        <dbReference type="ARBA" id="ARBA00004123"/>
    </source>
</evidence>
<reference evidence="5" key="1">
    <citation type="journal article" date="2014" name="Proc. Natl. Acad. Sci. U.S.A.">
        <title>Extensive sampling of basidiomycete genomes demonstrates inadequacy of the white-rot/brown-rot paradigm for wood decay fungi.</title>
        <authorList>
            <person name="Riley R."/>
            <person name="Salamov A.A."/>
            <person name="Brown D.W."/>
            <person name="Nagy L.G."/>
            <person name="Floudas D."/>
            <person name="Held B.W."/>
            <person name="Levasseur A."/>
            <person name="Lombard V."/>
            <person name="Morin E."/>
            <person name="Otillar R."/>
            <person name="Lindquist E.A."/>
            <person name="Sun H."/>
            <person name="LaButti K.M."/>
            <person name="Schmutz J."/>
            <person name="Jabbour D."/>
            <person name="Luo H."/>
            <person name="Baker S.E."/>
            <person name="Pisabarro A.G."/>
            <person name="Walton J.D."/>
            <person name="Blanchette R.A."/>
            <person name="Henrissat B."/>
            <person name="Martin F."/>
            <person name="Cullen D."/>
            <person name="Hibbett D.S."/>
            <person name="Grigoriev I.V."/>
        </authorList>
    </citation>
    <scope>NUCLEOTIDE SEQUENCE [LARGE SCALE GENOMIC DNA]</scope>
    <source>
        <strain evidence="5">FD-172 SS1</strain>
    </source>
</reference>
<proteinExistence type="inferred from homology"/>
<protein>
    <recommendedName>
        <fullName evidence="6">Replication factor A protein 3</fullName>
    </recommendedName>
</protein>
<dbReference type="GO" id="GO:0006298">
    <property type="term" value="P:mismatch repair"/>
    <property type="evidence" value="ECO:0007669"/>
    <property type="project" value="TreeGrafter"/>
</dbReference>
<evidence type="ECO:0008006" key="6">
    <source>
        <dbReference type="Google" id="ProtNLM"/>
    </source>
</evidence>
<dbReference type="Proteomes" id="UP000027195">
    <property type="component" value="Unassembled WGS sequence"/>
</dbReference>
<dbReference type="CDD" id="cd04479">
    <property type="entry name" value="RPA3"/>
    <property type="match status" value="1"/>
</dbReference>
<dbReference type="PANTHER" id="PTHR15114:SF1">
    <property type="entry name" value="REPLICATION PROTEIN A 14 KDA SUBUNIT"/>
    <property type="match status" value="1"/>
</dbReference>
<dbReference type="HOGENOM" id="CLU_141922_1_1_1"/>
<gene>
    <name evidence="4" type="ORF">BOTBODRAFT_372308</name>
</gene>
<organism evidence="4 5">
    <name type="scientific">Botryobasidium botryosum (strain FD-172 SS1)</name>
    <dbReference type="NCBI Taxonomy" id="930990"/>
    <lineage>
        <taxon>Eukaryota</taxon>
        <taxon>Fungi</taxon>
        <taxon>Dikarya</taxon>
        <taxon>Basidiomycota</taxon>
        <taxon>Agaricomycotina</taxon>
        <taxon>Agaricomycetes</taxon>
        <taxon>Cantharellales</taxon>
        <taxon>Botryobasidiaceae</taxon>
        <taxon>Botryobasidium</taxon>
    </lineage>
</organism>
<dbReference type="InterPro" id="IPR013970">
    <property type="entry name" value="Rfa2"/>
</dbReference>
<sequence length="104" mass="11374">MEHRTPRVNSARMTSYLGQTVRLTVKVIKLQGSTALVETSDGGQVEVKLVPDANVTDTYVEFIGQVTDAQSLNMLIVTNLGSDVDLKLVDGVVEMMHAHPTIFM</sequence>
<dbReference type="Gene3D" id="2.40.50.140">
    <property type="entry name" value="Nucleic acid-binding proteins"/>
    <property type="match status" value="1"/>
</dbReference>
<dbReference type="Pfam" id="PF08661">
    <property type="entry name" value="Rep_fac-A_3"/>
    <property type="match status" value="1"/>
</dbReference>
<evidence type="ECO:0000313" key="4">
    <source>
        <dbReference type="EMBL" id="KDQ13292.1"/>
    </source>
</evidence>
<comment type="similarity">
    <text evidence="2">Belongs to the replication factor A protein 3 family.</text>
</comment>
<dbReference type="GO" id="GO:0005662">
    <property type="term" value="C:DNA replication factor A complex"/>
    <property type="evidence" value="ECO:0007669"/>
    <property type="project" value="TreeGrafter"/>
</dbReference>
<comment type="subcellular location">
    <subcellularLocation>
        <location evidence="1">Nucleus</location>
    </subcellularLocation>
</comment>
<accession>A0A067MN49</accession>
<dbReference type="GO" id="GO:0006284">
    <property type="term" value="P:base-excision repair"/>
    <property type="evidence" value="ECO:0007669"/>
    <property type="project" value="TreeGrafter"/>
</dbReference>
<dbReference type="InParanoid" id="A0A067MN49"/>
<dbReference type="GO" id="GO:0003697">
    <property type="term" value="F:single-stranded DNA binding"/>
    <property type="evidence" value="ECO:0007669"/>
    <property type="project" value="TreeGrafter"/>
</dbReference>
<dbReference type="EMBL" id="KL198044">
    <property type="protein sequence ID" value="KDQ13292.1"/>
    <property type="molecule type" value="Genomic_DNA"/>
</dbReference>
<dbReference type="STRING" id="930990.A0A067MN49"/>
<dbReference type="PANTHER" id="PTHR15114">
    <property type="entry name" value="REPLICATION PROTEIN A3"/>
    <property type="match status" value="1"/>
</dbReference>
<dbReference type="GO" id="GO:0003684">
    <property type="term" value="F:damaged DNA binding"/>
    <property type="evidence" value="ECO:0007669"/>
    <property type="project" value="TreeGrafter"/>
</dbReference>
<evidence type="ECO:0000256" key="3">
    <source>
        <dbReference type="ARBA" id="ARBA00023242"/>
    </source>
</evidence>
<dbReference type="AlphaFoldDB" id="A0A067MN49"/>
<dbReference type="FunCoup" id="A0A067MN49">
    <property type="interactions" value="71"/>
</dbReference>
<dbReference type="OrthoDB" id="188186at2759"/>
<evidence type="ECO:0000313" key="5">
    <source>
        <dbReference type="Proteomes" id="UP000027195"/>
    </source>
</evidence>
<name>A0A067MN49_BOTB1</name>
<evidence type="ECO:0000256" key="2">
    <source>
        <dbReference type="ARBA" id="ARBA00009761"/>
    </source>
</evidence>
<dbReference type="GO" id="GO:0006260">
    <property type="term" value="P:DNA replication"/>
    <property type="evidence" value="ECO:0007669"/>
    <property type="project" value="InterPro"/>
</dbReference>
<dbReference type="GO" id="GO:0000724">
    <property type="term" value="P:double-strand break repair via homologous recombination"/>
    <property type="evidence" value="ECO:0007669"/>
    <property type="project" value="TreeGrafter"/>
</dbReference>
<dbReference type="GO" id="GO:0035861">
    <property type="term" value="C:site of double-strand break"/>
    <property type="evidence" value="ECO:0007669"/>
    <property type="project" value="TreeGrafter"/>
</dbReference>
<dbReference type="InterPro" id="IPR012340">
    <property type="entry name" value="NA-bd_OB-fold"/>
</dbReference>
<keyword evidence="3" id="KW-0539">Nucleus</keyword>